<dbReference type="Proteomes" id="UP001153620">
    <property type="component" value="Chromosome 3"/>
</dbReference>
<organism evidence="3 4">
    <name type="scientific">Chironomus riparius</name>
    <dbReference type="NCBI Taxonomy" id="315576"/>
    <lineage>
        <taxon>Eukaryota</taxon>
        <taxon>Metazoa</taxon>
        <taxon>Ecdysozoa</taxon>
        <taxon>Arthropoda</taxon>
        <taxon>Hexapoda</taxon>
        <taxon>Insecta</taxon>
        <taxon>Pterygota</taxon>
        <taxon>Neoptera</taxon>
        <taxon>Endopterygota</taxon>
        <taxon>Diptera</taxon>
        <taxon>Nematocera</taxon>
        <taxon>Chironomoidea</taxon>
        <taxon>Chironomidae</taxon>
        <taxon>Chironominae</taxon>
        <taxon>Chironomus</taxon>
    </lineage>
</organism>
<feature type="compositionally biased region" description="Pro residues" evidence="1">
    <location>
        <begin position="83"/>
        <end position="95"/>
    </location>
</feature>
<dbReference type="AlphaFoldDB" id="A0A9P0J9F6"/>
<keyword evidence="2" id="KW-0732">Signal</keyword>
<protein>
    <submittedName>
        <fullName evidence="3">Uncharacterized protein</fullName>
    </submittedName>
</protein>
<evidence type="ECO:0000313" key="4">
    <source>
        <dbReference type="Proteomes" id="UP001153620"/>
    </source>
</evidence>
<evidence type="ECO:0000256" key="1">
    <source>
        <dbReference type="SAM" id="MobiDB-lite"/>
    </source>
</evidence>
<gene>
    <name evidence="3" type="ORF">CHIRRI_LOCUS11759</name>
</gene>
<proteinExistence type="predicted"/>
<reference evidence="3" key="1">
    <citation type="submission" date="2022-01" db="EMBL/GenBank/DDBJ databases">
        <authorList>
            <person name="King R."/>
        </authorList>
    </citation>
    <scope>NUCLEOTIDE SEQUENCE</scope>
</reference>
<evidence type="ECO:0000313" key="3">
    <source>
        <dbReference type="EMBL" id="CAH1729664.1"/>
    </source>
</evidence>
<feature type="compositionally biased region" description="Basic residues" evidence="1">
    <location>
        <begin position="72"/>
        <end position="81"/>
    </location>
</feature>
<reference evidence="3" key="2">
    <citation type="submission" date="2022-10" db="EMBL/GenBank/DDBJ databases">
        <authorList>
            <consortium name="ENA_rothamsted_submissions"/>
            <consortium name="culmorum"/>
            <person name="King R."/>
        </authorList>
    </citation>
    <scope>NUCLEOTIDE SEQUENCE</scope>
</reference>
<evidence type="ECO:0000256" key="2">
    <source>
        <dbReference type="SAM" id="SignalP"/>
    </source>
</evidence>
<accession>A0A9P0J9F6</accession>
<feature type="signal peptide" evidence="2">
    <location>
        <begin position="1"/>
        <end position="19"/>
    </location>
</feature>
<sequence length="148" mass="16229">MNLVLGLAVLCTVFTLNSGILTVPKYRTIAPSVTTNEDSTAASSKKDKRGVFGFGVHGHHGYGPHYDDYAHNHHHHNHHSQPHIPPLPPHHPPATHPVNLGAHFHTTVTKKIGIPIPYPYPVKVCCIIAVVMFIKLLGKLLQICLLNS</sequence>
<feature type="chain" id="PRO_5040108706" evidence="2">
    <location>
        <begin position="20"/>
        <end position="148"/>
    </location>
</feature>
<keyword evidence="4" id="KW-1185">Reference proteome</keyword>
<dbReference type="OrthoDB" id="18440at2759"/>
<name>A0A9P0J9F6_9DIPT</name>
<feature type="region of interest" description="Disordered" evidence="1">
    <location>
        <begin position="69"/>
        <end position="96"/>
    </location>
</feature>
<dbReference type="EMBL" id="OU895879">
    <property type="protein sequence ID" value="CAH1729664.1"/>
    <property type="molecule type" value="Genomic_DNA"/>
</dbReference>